<dbReference type="GeneID" id="111128384"/>
<dbReference type="Pfam" id="PF12886">
    <property type="entry name" value="TORC_C"/>
    <property type="match status" value="1"/>
</dbReference>
<dbReference type="GO" id="GO:0005737">
    <property type="term" value="C:cytoplasm"/>
    <property type="evidence" value="ECO:0007669"/>
    <property type="project" value="InterPro"/>
</dbReference>
<dbReference type="AlphaFoldDB" id="A0A8B8DQ40"/>
<feature type="domain" description="Transducer of regulated CREB activity C-terminal" evidence="1">
    <location>
        <begin position="76"/>
        <end position="119"/>
    </location>
</feature>
<dbReference type="GO" id="GO:0045944">
    <property type="term" value="P:positive regulation of transcription by RNA polymerase II"/>
    <property type="evidence" value="ECO:0007669"/>
    <property type="project" value="TreeGrafter"/>
</dbReference>
<proteinExistence type="predicted"/>
<dbReference type="PANTHER" id="PTHR13589:SF15">
    <property type="entry name" value="CREB-REGULATED TRANSCRIPTION COACTIVATOR, ISOFORM B"/>
    <property type="match status" value="1"/>
</dbReference>
<keyword evidence="2" id="KW-1185">Reference proteome</keyword>
<sequence>MSQAMLHGLTGSQEFHQQQPHPYYIQQADVGGGGGPVRAMNQAPLQQSPHHLPHHNKIPDIVFNGQYYGGMSENFADDLFGSDEEVLKVGLGPLDFDGLQMLTDPNLITDPATEDSFKLEHRS</sequence>
<name>A0A8B8DQ40_CRAVI</name>
<evidence type="ECO:0000259" key="1">
    <source>
        <dbReference type="Pfam" id="PF12886"/>
    </source>
</evidence>
<dbReference type="KEGG" id="cvn:111128384"/>
<dbReference type="InterPro" id="IPR024785">
    <property type="entry name" value="TORC_C"/>
</dbReference>
<dbReference type="Proteomes" id="UP000694844">
    <property type="component" value="Chromosome 4"/>
</dbReference>
<protein>
    <submittedName>
        <fullName evidence="3">CREB-regulated transcription coactivator 3-like</fullName>
    </submittedName>
</protein>
<evidence type="ECO:0000313" key="2">
    <source>
        <dbReference type="Proteomes" id="UP000694844"/>
    </source>
</evidence>
<organism evidence="2 3">
    <name type="scientific">Crassostrea virginica</name>
    <name type="common">Eastern oyster</name>
    <dbReference type="NCBI Taxonomy" id="6565"/>
    <lineage>
        <taxon>Eukaryota</taxon>
        <taxon>Metazoa</taxon>
        <taxon>Spiralia</taxon>
        <taxon>Lophotrochozoa</taxon>
        <taxon>Mollusca</taxon>
        <taxon>Bivalvia</taxon>
        <taxon>Autobranchia</taxon>
        <taxon>Pteriomorphia</taxon>
        <taxon>Ostreida</taxon>
        <taxon>Ostreoidea</taxon>
        <taxon>Ostreidae</taxon>
        <taxon>Crassostrea</taxon>
    </lineage>
</organism>
<dbReference type="RefSeq" id="XP_022329679.1">
    <property type="nucleotide sequence ID" value="XM_022473971.1"/>
</dbReference>
<dbReference type="OrthoDB" id="8947034at2759"/>
<dbReference type="PANTHER" id="PTHR13589">
    <property type="entry name" value="CREB-REGULATED TRANSCRIPTION COACTIVATOR"/>
    <property type="match status" value="1"/>
</dbReference>
<accession>A0A8B8DQ40</accession>
<dbReference type="GO" id="GO:0005634">
    <property type="term" value="C:nucleus"/>
    <property type="evidence" value="ECO:0007669"/>
    <property type="project" value="InterPro"/>
</dbReference>
<evidence type="ECO:0000313" key="3">
    <source>
        <dbReference type="RefSeq" id="XP_022329679.1"/>
    </source>
</evidence>
<dbReference type="GO" id="GO:0008140">
    <property type="term" value="F:cAMP response element binding protein binding"/>
    <property type="evidence" value="ECO:0007669"/>
    <property type="project" value="TreeGrafter"/>
</dbReference>
<gene>
    <name evidence="3" type="primary">LOC111128384</name>
</gene>
<dbReference type="InterPro" id="IPR024786">
    <property type="entry name" value="TORC"/>
</dbReference>
<reference evidence="3" key="1">
    <citation type="submission" date="2025-08" db="UniProtKB">
        <authorList>
            <consortium name="RefSeq"/>
        </authorList>
    </citation>
    <scope>IDENTIFICATION</scope>
    <source>
        <tissue evidence="3">Whole sample</tissue>
    </source>
</reference>